<dbReference type="PANTHER" id="PTHR45784:SF3">
    <property type="entry name" value="C-TYPE LECTIN DOMAIN FAMILY 4 MEMBER K-LIKE-RELATED"/>
    <property type="match status" value="1"/>
</dbReference>
<dbReference type="AlphaFoldDB" id="A0A3B3T955"/>
<dbReference type="Pfam" id="PF00059">
    <property type="entry name" value="Lectin_C"/>
    <property type="match status" value="1"/>
</dbReference>
<dbReference type="Gene3D" id="3.10.100.10">
    <property type="entry name" value="Mannose-Binding Protein A, subunit A"/>
    <property type="match status" value="1"/>
</dbReference>
<dbReference type="Ensembl" id="ENSPKIT00000020326.1">
    <property type="protein sequence ID" value="ENSPKIP00000039324.1"/>
    <property type="gene ID" value="ENSPKIG00000016723.1"/>
</dbReference>
<evidence type="ECO:0000259" key="1">
    <source>
        <dbReference type="PROSITE" id="PS50041"/>
    </source>
</evidence>
<dbReference type="SUPFAM" id="SSF56436">
    <property type="entry name" value="C-type lectin-like"/>
    <property type="match status" value="1"/>
</dbReference>
<dbReference type="PROSITE" id="PS50041">
    <property type="entry name" value="C_TYPE_LECTIN_2"/>
    <property type="match status" value="1"/>
</dbReference>
<evidence type="ECO:0000313" key="3">
    <source>
        <dbReference type="Proteomes" id="UP000261540"/>
    </source>
</evidence>
<reference evidence="2" key="2">
    <citation type="submission" date="2025-09" db="UniProtKB">
        <authorList>
            <consortium name="Ensembl"/>
        </authorList>
    </citation>
    <scope>IDENTIFICATION</scope>
</reference>
<dbReference type="InterPro" id="IPR016187">
    <property type="entry name" value="CTDL_fold"/>
</dbReference>
<dbReference type="InterPro" id="IPR016186">
    <property type="entry name" value="C-type_lectin-like/link_sf"/>
</dbReference>
<protein>
    <recommendedName>
        <fullName evidence="1">C-type lectin domain-containing protein</fullName>
    </recommendedName>
</protein>
<reference evidence="2" key="1">
    <citation type="submission" date="2025-08" db="UniProtKB">
        <authorList>
            <consortium name="Ensembl"/>
        </authorList>
    </citation>
    <scope>IDENTIFICATION</scope>
</reference>
<dbReference type="InterPro" id="IPR001304">
    <property type="entry name" value="C-type_lectin-like"/>
</dbReference>
<organism evidence="2 3">
    <name type="scientific">Paramormyrops kingsleyae</name>
    <dbReference type="NCBI Taxonomy" id="1676925"/>
    <lineage>
        <taxon>Eukaryota</taxon>
        <taxon>Metazoa</taxon>
        <taxon>Chordata</taxon>
        <taxon>Craniata</taxon>
        <taxon>Vertebrata</taxon>
        <taxon>Euteleostomi</taxon>
        <taxon>Actinopterygii</taxon>
        <taxon>Neopterygii</taxon>
        <taxon>Teleostei</taxon>
        <taxon>Osteoglossocephala</taxon>
        <taxon>Osteoglossomorpha</taxon>
        <taxon>Osteoglossiformes</taxon>
        <taxon>Mormyridae</taxon>
        <taxon>Paramormyrops</taxon>
    </lineage>
</organism>
<dbReference type="STRING" id="1676925.ENSPKIP00000039324"/>
<evidence type="ECO:0000313" key="2">
    <source>
        <dbReference type="Ensembl" id="ENSPKIP00000039324.1"/>
    </source>
</evidence>
<keyword evidence="3" id="KW-1185">Reference proteome</keyword>
<dbReference type="SMART" id="SM00034">
    <property type="entry name" value="CLECT"/>
    <property type="match status" value="1"/>
</dbReference>
<dbReference type="Proteomes" id="UP000261540">
    <property type="component" value="Unplaced"/>
</dbReference>
<dbReference type="PANTHER" id="PTHR45784">
    <property type="entry name" value="C-TYPE LECTIN DOMAIN FAMILY 20 MEMBER A-RELATED"/>
    <property type="match status" value="1"/>
</dbReference>
<proteinExistence type="predicted"/>
<accession>A0A3B3T955</accession>
<name>A0A3B3T955_9TELE</name>
<dbReference type="GeneTree" id="ENSGT01050000244842"/>
<sequence length="158" mass="18236">MDLQKPFLNLSDQVYIFLFFHSHCSCRSHQYHFVNINLTWTEAQAYCRANYTDLATIDNMEEMKRLSESVGSDYTGEAWIGLKNGTLWRWHWSSAEGETGYTNWNSSQPDNWGNIEHCTDFNGNGAWNDLSCSSTQPLYFVCYTGETTADTVTQTWPL</sequence>
<feature type="domain" description="C-type lectin" evidence="1">
    <location>
        <begin position="26"/>
        <end position="133"/>
    </location>
</feature>